<reference evidence="2 3" key="1">
    <citation type="journal article" date="2011" name="PLoS Pathog.">
        <title>Endophytic Life Strategies Decoded by Genome and Transcriptome Analyses of the Mutualistic Root Symbiont Piriformospora indica.</title>
        <authorList>
            <person name="Zuccaro A."/>
            <person name="Lahrmann U."/>
            <person name="Guldener U."/>
            <person name="Langen G."/>
            <person name="Pfiffi S."/>
            <person name="Biedenkopf D."/>
            <person name="Wong P."/>
            <person name="Samans B."/>
            <person name="Grimm C."/>
            <person name="Basiewicz M."/>
            <person name="Murat C."/>
            <person name="Martin F."/>
            <person name="Kogel K.H."/>
        </authorList>
    </citation>
    <scope>NUCLEOTIDE SEQUENCE [LARGE SCALE GENOMIC DNA]</scope>
    <source>
        <strain evidence="2 3">DSM 11827</strain>
    </source>
</reference>
<proteinExistence type="predicted"/>
<dbReference type="AlphaFoldDB" id="G4T6U3"/>
<dbReference type="HOGENOM" id="CLU_1778203_0_0_1"/>
<evidence type="ECO:0000256" key="1">
    <source>
        <dbReference type="SAM" id="MobiDB-lite"/>
    </source>
</evidence>
<feature type="region of interest" description="Disordered" evidence="1">
    <location>
        <begin position="1"/>
        <end position="124"/>
    </location>
</feature>
<dbReference type="InParanoid" id="G4T6U3"/>
<comment type="caution">
    <text evidence="2">The sequence shown here is derived from an EMBL/GenBank/DDBJ whole genome shotgun (WGS) entry which is preliminary data.</text>
</comment>
<keyword evidence="3" id="KW-1185">Reference proteome</keyword>
<evidence type="ECO:0000313" key="3">
    <source>
        <dbReference type="Proteomes" id="UP000007148"/>
    </source>
</evidence>
<feature type="compositionally biased region" description="Basic and acidic residues" evidence="1">
    <location>
        <begin position="19"/>
        <end position="33"/>
    </location>
</feature>
<name>G4T6U3_SERID</name>
<accession>G4T6U3</accession>
<gene>
    <name evidence="2" type="ORF">PIIN_00868</name>
</gene>
<protein>
    <submittedName>
        <fullName evidence="2">Uncharacterized protein</fullName>
    </submittedName>
</protein>
<organism evidence="2 3">
    <name type="scientific">Serendipita indica (strain DSM 11827)</name>
    <name type="common">Root endophyte fungus</name>
    <name type="synonym">Piriformospora indica</name>
    <dbReference type="NCBI Taxonomy" id="1109443"/>
    <lineage>
        <taxon>Eukaryota</taxon>
        <taxon>Fungi</taxon>
        <taxon>Dikarya</taxon>
        <taxon>Basidiomycota</taxon>
        <taxon>Agaricomycotina</taxon>
        <taxon>Agaricomycetes</taxon>
        <taxon>Sebacinales</taxon>
        <taxon>Serendipitaceae</taxon>
        <taxon>Serendipita</taxon>
    </lineage>
</organism>
<dbReference type="Proteomes" id="UP000007148">
    <property type="component" value="Unassembled WGS sequence"/>
</dbReference>
<dbReference type="EMBL" id="CAFZ01000008">
    <property type="protein sequence ID" value="CCA67031.1"/>
    <property type="molecule type" value="Genomic_DNA"/>
</dbReference>
<sequence>MGITFSSRREDPIPEAAVGDERAEDDTSRRTGGSEEDDNEAHTDQESQEGVSDIPRRCASVASDRGSPSEDEEAHVARMLTSEDPEGSDDGNSDDQSTEGDIDDQQVEEEEEEEDHTHIDDWNVESSAEDQYVRLRNRIFEAYSLE</sequence>
<feature type="compositionally biased region" description="Acidic residues" evidence="1">
    <location>
        <begin position="83"/>
        <end position="114"/>
    </location>
</feature>
<evidence type="ECO:0000313" key="2">
    <source>
        <dbReference type="EMBL" id="CCA67031.1"/>
    </source>
</evidence>